<keyword evidence="1" id="KW-1133">Transmembrane helix</keyword>
<proteinExistence type="predicted"/>
<keyword evidence="1" id="KW-0472">Membrane</keyword>
<protein>
    <submittedName>
        <fullName evidence="2">Transmembrane protein</fullName>
    </submittedName>
</protein>
<gene>
    <name evidence="2" type="ORF">RISK_006211</name>
</gene>
<dbReference type="Proteomes" id="UP000036367">
    <property type="component" value="Unassembled WGS sequence"/>
</dbReference>
<sequence length="99" mass="10678">MACLHGLDPDVIRSLALSLGSFAMGLVVLRGIWQGEMAEDVATEAIGTLIVFMGIGGLAGAIADQLIRDGVEDLYRKRVKWFQEGVEKSALEEADDQDN</sequence>
<dbReference type="PATRIC" id="fig|595434.4.peg.5903"/>
<evidence type="ECO:0000313" key="3">
    <source>
        <dbReference type="Proteomes" id="UP000036367"/>
    </source>
</evidence>
<keyword evidence="1 2" id="KW-0812">Transmembrane</keyword>
<keyword evidence="3" id="KW-1185">Reference proteome</keyword>
<reference evidence="2" key="1">
    <citation type="submission" date="2015-05" db="EMBL/GenBank/DDBJ databases">
        <title>Permanent draft genome of Rhodopirellula islandicus K833.</title>
        <authorList>
            <person name="Kizina J."/>
            <person name="Richter M."/>
            <person name="Glockner F.O."/>
            <person name="Harder J."/>
        </authorList>
    </citation>
    <scope>NUCLEOTIDE SEQUENCE [LARGE SCALE GENOMIC DNA]</scope>
    <source>
        <strain evidence="2">K833</strain>
    </source>
</reference>
<accession>A0A0J1B4Q1</accession>
<name>A0A0J1B4Q1_RHOIS</name>
<dbReference type="EMBL" id="LECT01000050">
    <property type="protein sequence ID" value="KLU01712.1"/>
    <property type="molecule type" value="Genomic_DNA"/>
</dbReference>
<dbReference type="STRING" id="595434.RISK_006211"/>
<feature type="transmembrane region" description="Helical" evidence="1">
    <location>
        <begin position="12"/>
        <end position="33"/>
    </location>
</feature>
<evidence type="ECO:0000256" key="1">
    <source>
        <dbReference type="SAM" id="Phobius"/>
    </source>
</evidence>
<evidence type="ECO:0000313" key="2">
    <source>
        <dbReference type="EMBL" id="KLU01712.1"/>
    </source>
</evidence>
<dbReference type="AlphaFoldDB" id="A0A0J1B4Q1"/>
<organism evidence="2 3">
    <name type="scientific">Rhodopirellula islandica</name>
    <dbReference type="NCBI Taxonomy" id="595434"/>
    <lineage>
        <taxon>Bacteria</taxon>
        <taxon>Pseudomonadati</taxon>
        <taxon>Planctomycetota</taxon>
        <taxon>Planctomycetia</taxon>
        <taxon>Pirellulales</taxon>
        <taxon>Pirellulaceae</taxon>
        <taxon>Rhodopirellula</taxon>
    </lineage>
</organism>
<comment type="caution">
    <text evidence="2">The sequence shown here is derived from an EMBL/GenBank/DDBJ whole genome shotgun (WGS) entry which is preliminary data.</text>
</comment>
<feature type="transmembrane region" description="Helical" evidence="1">
    <location>
        <begin position="45"/>
        <end position="67"/>
    </location>
</feature>